<name>A0ACC2D6N2_DIPCM</name>
<accession>A0ACC2D6N2</accession>
<sequence>MEETQQNLTFVMASLLILGRPASAMELVEKFKSISKQPLQDLNFMCNMHDSPICVENDGLVSFSPHAVKFFSQIVSSFSSATTILRPSAELPNACSDLLPPHLNCLQSNDVACSTQAAQSFSISRKRNLQNGSESSLDWRYSTKKQKVFQARSSVHEQNAETCDQDEDICKEDVDHLKSNKDLHTGKAEAKEQRLAANGPSAKIISAAEQLPVFQKYLVEAKEGSGGYGTVYRVLRRSDSKIFAIKCPLEKTSKQFVSNEIEMLRKFGGKNFVAKLEDVIQDCKQDCIVLDYIEHDKPEELKREICLTELQWYGYCLFRALAYLHQEGVIHRDVKPGNFLFSRERKTGFLVDFNLAVELRKCQGNSTQHHVQGKSKRMMTNSQNIKLASFRSKFGSTENKLCVPKGIPFKHQGVAEDSRLLPLQPMSENHNPINFAGNVSRSPNQVTSLDVNVDGTFAKVDLKTCMDNIQGAESRQRINLQGSSTVDKSMGVLCSAQCISSPMLRVSPAGQGTRHQYGGSTLSEDLRKEPLPRAGRRELIDYVVKTVNSPQNNEAPSFPVSQRKRVAAPKKQKRQGFDAKQKFAPENMSHSIAKASYSFIADGWNLPQKNKNAGLQRMRKDGPCVGTKGYRAPEVLLKSLRQSFKVDIWSAGVTLLQLAAAKSPFPSSGTDQAMVDIAKVRGLNEIVNLAKDHERTSSLSQDLFKLDSARPMSLQEWCSKHSRRSDLKGQLPSSLFDLLEKCIQVNPNKRITAAEALRHEFFASCRLELHKRKALMD</sequence>
<dbReference type="Proteomes" id="UP001162992">
    <property type="component" value="Chromosome 7"/>
</dbReference>
<organism evidence="1 2">
    <name type="scientific">Diphasiastrum complanatum</name>
    <name type="common">Issler's clubmoss</name>
    <name type="synonym">Lycopodium complanatum</name>
    <dbReference type="NCBI Taxonomy" id="34168"/>
    <lineage>
        <taxon>Eukaryota</taxon>
        <taxon>Viridiplantae</taxon>
        <taxon>Streptophyta</taxon>
        <taxon>Embryophyta</taxon>
        <taxon>Tracheophyta</taxon>
        <taxon>Lycopodiopsida</taxon>
        <taxon>Lycopodiales</taxon>
        <taxon>Lycopodiaceae</taxon>
        <taxon>Lycopodioideae</taxon>
        <taxon>Diphasiastrum</taxon>
    </lineage>
</organism>
<protein>
    <submittedName>
        <fullName evidence="1">Uncharacterized protein</fullName>
    </submittedName>
</protein>
<evidence type="ECO:0000313" key="1">
    <source>
        <dbReference type="EMBL" id="KAJ7549844.1"/>
    </source>
</evidence>
<comment type="caution">
    <text evidence="1">The sequence shown here is derived from an EMBL/GenBank/DDBJ whole genome shotgun (WGS) entry which is preliminary data.</text>
</comment>
<evidence type="ECO:0000313" key="2">
    <source>
        <dbReference type="Proteomes" id="UP001162992"/>
    </source>
</evidence>
<keyword evidence="2" id="KW-1185">Reference proteome</keyword>
<dbReference type="EMBL" id="CM055098">
    <property type="protein sequence ID" value="KAJ7549844.1"/>
    <property type="molecule type" value="Genomic_DNA"/>
</dbReference>
<gene>
    <name evidence="1" type="ORF">O6H91_07G071900</name>
</gene>
<proteinExistence type="predicted"/>
<reference evidence="2" key="1">
    <citation type="journal article" date="2024" name="Proc. Natl. Acad. Sci. U.S.A.">
        <title>Extraordinary preservation of gene collinearity over three hundred million years revealed in homosporous lycophytes.</title>
        <authorList>
            <person name="Li C."/>
            <person name="Wickell D."/>
            <person name="Kuo L.Y."/>
            <person name="Chen X."/>
            <person name="Nie B."/>
            <person name="Liao X."/>
            <person name="Peng D."/>
            <person name="Ji J."/>
            <person name="Jenkins J."/>
            <person name="Williams M."/>
            <person name="Shu S."/>
            <person name="Plott C."/>
            <person name="Barry K."/>
            <person name="Rajasekar S."/>
            <person name="Grimwood J."/>
            <person name="Han X."/>
            <person name="Sun S."/>
            <person name="Hou Z."/>
            <person name="He W."/>
            <person name="Dai G."/>
            <person name="Sun C."/>
            <person name="Schmutz J."/>
            <person name="Leebens-Mack J.H."/>
            <person name="Li F.W."/>
            <person name="Wang L."/>
        </authorList>
    </citation>
    <scope>NUCLEOTIDE SEQUENCE [LARGE SCALE GENOMIC DNA]</scope>
    <source>
        <strain evidence="2">cv. PW_Plant_1</strain>
    </source>
</reference>